<feature type="transmembrane region" description="Helical" evidence="7">
    <location>
        <begin position="148"/>
        <end position="167"/>
    </location>
</feature>
<proteinExistence type="inferred from homology"/>
<dbReference type="Pfam" id="PF01435">
    <property type="entry name" value="Peptidase_M48"/>
    <property type="match status" value="1"/>
</dbReference>
<name>A0ABT3FJN3_9BACT</name>
<feature type="transmembrane region" description="Helical" evidence="7">
    <location>
        <begin position="289"/>
        <end position="307"/>
    </location>
</feature>
<feature type="transmembrane region" description="Helical" evidence="7">
    <location>
        <begin position="64"/>
        <end position="86"/>
    </location>
</feature>
<evidence type="ECO:0000256" key="4">
    <source>
        <dbReference type="ARBA" id="ARBA00022833"/>
    </source>
</evidence>
<keyword evidence="1 6" id="KW-0645">Protease</keyword>
<dbReference type="CDD" id="cd07343">
    <property type="entry name" value="M48A_Zmpste24p_like"/>
    <property type="match status" value="1"/>
</dbReference>
<dbReference type="Gene3D" id="3.30.2010.10">
    <property type="entry name" value="Metalloproteases ('zincins'), catalytic domain"/>
    <property type="match status" value="1"/>
</dbReference>
<keyword evidence="7" id="KW-0812">Transmembrane</keyword>
<accession>A0ABT3FJN3</accession>
<comment type="similarity">
    <text evidence="6">Belongs to the peptidase M48 family.</text>
</comment>
<dbReference type="PANTHER" id="PTHR10120">
    <property type="entry name" value="CAAX PRENYL PROTEASE 1"/>
    <property type="match status" value="1"/>
</dbReference>
<feature type="transmembrane region" description="Helical" evidence="7">
    <location>
        <begin position="173"/>
        <end position="197"/>
    </location>
</feature>
<dbReference type="Proteomes" id="UP001207930">
    <property type="component" value="Unassembled WGS sequence"/>
</dbReference>
<feature type="transmembrane region" description="Helical" evidence="7">
    <location>
        <begin position="6"/>
        <end position="27"/>
    </location>
</feature>
<evidence type="ECO:0000313" key="11">
    <source>
        <dbReference type="Proteomes" id="UP001207930"/>
    </source>
</evidence>
<feature type="transmembrane region" description="Helical" evidence="7">
    <location>
        <begin position="327"/>
        <end position="352"/>
    </location>
</feature>
<keyword evidence="3 6" id="KW-0378">Hydrolase</keyword>
<evidence type="ECO:0000256" key="6">
    <source>
        <dbReference type="RuleBase" id="RU003983"/>
    </source>
</evidence>
<organism evidence="10 11">
    <name type="scientific">Luteolibacter flavescens</name>
    <dbReference type="NCBI Taxonomy" id="1859460"/>
    <lineage>
        <taxon>Bacteria</taxon>
        <taxon>Pseudomonadati</taxon>
        <taxon>Verrucomicrobiota</taxon>
        <taxon>Verrucomicrobiia</taxon>
        <taxon>Verrucomicrobiales</taxon>
        <taxon>Verrucomicrobiaceae</taxon>
        <taxon>Luteolibacter</taxon>
    </lineage>
</organism>
<keyword evidence="7" id="KW-0472">Membrane</keyword>
<reference evidence="10 11" key="1">
    <citation type="submission" date="2022-10" db="EMBL/GenBank/DDBJ databases">
        <title>Luteolibacter flavescens strain MCCC 1K03193, whole genome shotgun sequencing project.</title>
        <authorList>
            <person name="Zhao G."/>
            <person name="Shen L."/>
        </authorList>
    </citation>
    <scope>NUCLEOTIDE SEQUENCE [LARGE SCALE GENOMIC DNA]</scope>
    <source>
        <strain evidence="10 11">MCCC 1K03193</strain>
    </source>
</reference>
<dbReference type="EMBL" id="JAPDDS010000001">
    <property type="protein sequence ID" value="MCW1883770.1"/>
    <property type="molecule type" value="Genomic_DNA"/>
</dbReference>
<dbReference type="InterPro" id="IPR027057">
    <property type="entry name" value="CAXX_Prtase_1"/>
</dbReference>
<comment type="cofactor">
    <cofactor evidence="6">
        <name>Zn(2+)</name>
        <dbReference type="ChEBI" id="CHEBI:29105"/>
    </cofactor>
    <text evidence="6">Binds 1 zinc ion per subunit.</text>
</comment>
<keyword evidence="11" id="KW-1185">Reference proteome</keyword>
<feature type="domain" description="Peptidase M48" evidence="8">
    <location>
        <begin position="208"/>
        <end position="414"/>
    </location>
</feature>
<evidence type="ECO:0000256" key="1">
    <source>
        <dbReference type="ARBA" id="ARBA00022670"/>
    </source>
</evidence>
<evidence type="ECO:0000256" key="5">
    <source>
        <dbReference type="ARBA" id="ARBA00023049"/>
    </source>
</evidence>
<dbReference type="InterPro" id="IPR032456">
    <property type="entry name" value="Peptidase_M48_N"/>
</dbReference>
<gene>
    <name evidence="10" type="ORF">OKA04_03455</name>
</gene>
<evidence type="ECO:0000313" key="10">
    <source>
        <dbReference type="EMBL" id="MCW1883770.1"/>
    </source>
</evidence>
<evidence type="ECO:0000259" key="8">
    <source>
        <dbReference type="Pfam" id="PF01435"/>
    </source>
</evidence>
<evidence type="ECO:0000259" key="9">
    <source>
        <dbReference type="Pfam" id="PF16491"/>
    </source>
</evidence>
<evidence type="ECO:0000256" key="2">
    <source>
        <dbReference type="ARBA" id="ARBA00022723"/>
    </source>
</evidence>
<evidence type="ECO:0000256" key="3">
    <source>
        <dbReference type="ARBA" id="ARBA00022801"/>
    </source>
</evidence>
<feature type="domain" description="CAAX prenyl protease 1 N-terminal" evidence="9">
    <location>
        <begin position="28"/>
        <end position="202"/>
    </location>
</feature>
<keyword evidence="7" id="KW-1133">Transmembrane helix</keyword>
<keyword evidence="4 6" id="KW-0862">Zinc</keyword>
<evidence type="ECO:0000256" key="7">
    <source>
        <dbReference type="SAM" id="Phobius"/>
    </source>
</evidence>
<keyword evidence="2" id="KW-0479">Metal-binding</keyword>
<dbReference type="Pfam" id="PF16491">
    <property type="entry name" value="Peptidase_M48_N"/>
    <property type="match status" value="1"/>
</dbReference>
<sequence length="415" mass="45891">MEWNTLALLILLALFALWKLDFIATLLNLKALSPEVPAEFADVFDAERYAKSQAYTRESARFEIIHSTFSLGLLLVFWILGGFGWLDGVARGLVTGEIPAGLVFLGLLFLGHTLVHLPFSIYDTFVIEEKFGFNKTTPKTFIIDQIKGLLLAGLIGLPMAAGILWIFGHVANAWLWAWGFFVAFQLFLTWLAPTLILPLFNKFTPMEDGPLLQAIHAMAKKCGFPLAEISVMDGSKRSTKANAFFTGFGKTKKIALYDTLIEEQTQDELVAVLAHEIGHFKLRHIVQRLVVSVVQAAALFFLLGLVIDGGKFSRELFDAFGVKTISAHVGLVLFGLLFSPVSRLLGIAAAAWSRKHEFEADAYAAKATGKPESLVTALKKLSAKNLSNLTPHPFRVFLDYSHPPTLKRIDALRSL</sequence>
<dbReference type="InterPro" id="IPR001915">
    <property type="entry name" value="Peptidase_M48"/>
</dbReference>
<keyword evidence="5 6" id="KW-0482">Metalloprotease</keyword>
<dbReference type="RefSeq" id="WP_264499729.1">
    <property type="nucleotide sequence ID" value="NZ_JAPDDS010000001.1"/>
</dbReference>
<protein>
    <submittedName>
        <fullName evidence="10">M48 family metallopeptidase</fullName>
    </submittedName>
</protein>
<feature type="transmembrane region" description="Helical" evidence="7">
    <location>
        <begin position="98"/>
        <end position="127"/>
    </location>
</feature>
<comment type="caution">
    <text evidence="10">The sequence shown here is derived from an EMBL/GenBank/DDBJ whole genome shotgun (WGS) entry which is preliminary data.</text>
</comment>